<dbReference type="Proteomes" id="UP001161094">
    <property type="component" value="Unassembled WGS sequence"/>
</dbReference>
<name>A0AA42LS87_9BURK</name>
<dbReference type="AlphaFoldDB" id="A0AA42LS87"/>
<proteinExistence type="predicted"/>
<protein>
    <recommendedName>
        <fullName evidence="4">HD domain-containing protein</fullName>
    </recommendedName>
</protein>
<gene>
    <name evidence="2" type="ORF">N5D93_22685</name>
</gene>
<comment type="caution">
    <text evidence="2">The sequence shown here is derived from an EMBL/GenBank/DDBJ whole genome shotgun (WGS) entry which is preliminary data.</text>
</comment>
<evidence type="ECO:0000256" key="1">
    <source>
        <dbReference type="SAM" id="MobiDB-lite"/>
    </source>
</evidence>
<dbReference type="EMBL" id="JAOCDZ010000018">
    <property type="protein sequence ID" value="MDH0738642.1"/>
    <property type="molecule type" value="Genomic_DNA"/>
</dbReference>
<organism evidence="2 3">
    <name type="scientific">Achromobacter spanius</name>
    <dbReference type="NCBI Taxonomy" id="217203"/>
    <lineage>
        <taxon>Bacteria</taxon>
        <taxon>Pseudomonadati</taxon>
        <taxon>Pseudomonadota</taxon>
        <taxon>Betaproteobacteria</taxon>
        <taxon>Burkholderiales</taxon>
        <taxon>Alcaligenaceae</taxon>
        <taxon>Achromobacter</taxon>
    </lineage>
</organism>
<dbReference type="Gene3D" id="1.10.3210.10">
    <property type="entry name" value="Hypothetical protein af1432"/>
    <property type="match status" value="1"/>
</dbReference>
<feature type="compositionally biased region" description="Polar residues" evidence="1">
    <location>
        <begin position="530"/>
        <end position="540"/>
    </location>
</feature>
<feature type="region of interest" description="Disordered" evidence="1">
    <location>
        <begin position="511"/>
        <end position="552"/>
    </location>
</feature>
<feature type="region of interest" description="Disordered" evidence="1">
    <location>
        <begin position="571"/>
        <end position="600"/>
    </location>
</feature>
<evidence type="ECO:0000313" key="2">
    <source>
        <dbReference type="EMBL" id="MDH0738642.1"/>
    </source>
</evidence>
<dbReference type="RefSeq" id="WP_279996621.1">
    <property type="nucleotide sequence ID" value="NZ_JAOCDZ010000018.1"/>
</dbReference>
<sequence>MALGANNKLPLRIARVTLFWWVLLTIVEFGDNPLGVLSYLATEEFDWRTSLLVILASSATVAAVIFVQRELARSRIQPTALLGIECSIGEVPTSFNALPRIRDPRKERLALPPALDVWMAQAKATWPAHHSLLLAVWDTYCAHKHYPASHRRGGHASRRLHEHCAAVAVKALELAPGFEYSGVYVKARRRKTFKVLDKKDPAYKLLPQDPLIAVIGMAHDIGKLLVYRVSAKGDIVANAEEAGNTSHDDDKGVVHDVLAPRLLSRMPEYWELPDHDREALSVALAHYHHPSDFPIDKYGLPVDDRAAALMGILVAADRAVGAEETGVSASQEQEVDDYDADQVWEALVSILCEPGRINGTGDPEKDASVRIGQKHEGKIFIREHDLRNLVLKKLGETISSGPDRYKITCAILAALCDRGLLYAEHRSVSFSPHLPMYSVGLYHGKTTKHITDFAPAIVMHSPPPTMAELGRLTYLADHVATAVIKAASFYHLPVPPSESWIQEKNAAAFGAPTGLSADCPTEDGAPDQLTPPQESESGNARPSDRDAQRALADAMADLEEEAEEEALLQFVAEEEASGKPKKGGASKPGRRPLGLAALDPTASAEMSRVVMQALEAQQHRKKAAVEAGKRSTTQEAE</sequence>
<evidence type="ECO:0008006" key="4">
    <source>
        <dbReference type="Google" id="ProtNLM"/>
    </source>
</evidence>
<evidence type="ECO:0000313" key="3">
    <source>
        <dbReference type="Proteomes" id="UP001161094"/>
    </source>
</evidence>
<reference evidence="2" key="1">
    <citation type="submission" date="2022-09" db="EMBL/GenBank/DDBJ databases">
        <title>Intensive care unit water sources are persistently colonized with multi-drug resistant bacteria and are the site of extensive horizontal gene transfer of antibiotic resistance genes.</title>
        <authorList>
            <person name="Diorio-Toth L."/>
        </authorList>
    </citation>
    <scope>NUCLEOTIDE SEQUENCE</scope>
    <source>
        <strain evidence="2">GD03843</strain>
    </source>
</reference>
<accession>A0AA42LS87</accession>
<feature type="region of interest" description="Disordered" evidence="1">
    <location>
        <begin position="615"/>
        <end position="637"/>
    </location>
</feature>
<feature type="compositionally biased region" description="Basic residues" evidence="1">
    <location>
        <begin position="579"/>
        <end position="590"/>
    </location>
</feature>